<organism evidence="1">
    <name type="scientific">marine sediment metagenome</name>
    <dbReference type="NCBI Taxonomy" id="412755"/>
    <lineage>
        <taxon>unclassified sequences</taxon>
        <taxon>metagenomes</taxon>
        <taxon>ecological metagenomes</taxon>
    </lineage>
</organism>
<dbReference type="AlphaFoldDB" id="X0WVI1"/>
<protein>
    <recommendedName>
        <fullName evidence="2">Transposase InsH N-terminal domain-containing protein</fullName>
    </recommendedName>
</protein>
<proteinExistence type="predicted"/>
<sequence>MMSFNRFVMKQQYKKVKGLGDRLELMKQQIDWKPFIPLVKNVLLDNEIHWGRPHTDELVVVRLMF</sequence>
<evidence type="ECO:0000313" key="1">
    <source>
        <dbReference type="EMBL" id="GAG16771.1"/>
    </source>
</evidence>
<feature type="non-terminal residue" evidence="1">
    <location>
        <position position="65"/>
    </location>
</feature>
<gene>
    <name evidence="1" type="ORF">S01H1_58086</name>
</gene>
<comment type="caution">
    <text evidence="1">The sequence shown here is derived from an EMBL/GenBank/DDBJ whole genome shotgun (WGS) entry which is preliminary data.</text>
</comment>
<dbReference type="EMBL" id="BARS01037920">
    <property type="protein sequence ID" value="GAG16771.1"/>
    <property type="molecule type" value="Genomic_DNA"/>
</dbReference>
<accession>X0WVI1</accession>
<evidence type="ECO:0008006" key="2">
    <source>
        <dbReference type="Google" id="ProtNLM"/>
    </source>
</evidence>
<name>X0WVI1_9ZZZZ</name>
<reference evidence="1" key="1">
    <citation type="journal article" date="2014" name="Front. Microbiol.">
        <title>High frequency of phylogenetically diverse reductive dehalogenase-homologous genes in deep subseafloor sedimentary metagenomes.</title>
        <authorList>
            <person name="Kawai M."/>
            <person name="Futagami T."/>
            <person name="Toyoda A."/>
            <person name="Takaki Y."/>
            <person name="Nishi S."/>
            <person name="Hori S."/>
            <person name="Arai W."/>
            <person name="Tsubouchi T."/>
            <person name="Morono Y."/>
            <person name="Uchiyama I."/>
            <person name="Ito T."/>
            <person name="Fujiyama A."/>
            <person name="Inagaki F."/>
            <person name="Takami H."/>
        </authorList>
    </citation>
    <scope>NUCLEOTIDE SEQUENCE</scope>
    <source>
        <strain evidence="1">Expedition CK06-06</strain>
    </source>
</reference>